<dbReference type="PANTHER" id="PTHR13929">
    <property type="entry name" value="1,4-DIHYDROXY-2-NAPHTHOATE OCTAPRENYLTRANSFERASE"/>
    <property type="match status" value="1"/>
</dbReference>
<evidence type="ECO:0000313" key="10">
    <source>
        <dbReference type="EMBL" id="KJY49894.1"/>
    </source>
</evidence>
<comment type="similarity">
    <text evidence="8">Belongs to the MenA family. Type 1 subfamily.</text>
</comment>
<gene>
    <name evidence="8" type="primary">menA</name>
    <name evidence="10" type="ORF">JF69_12050</name>
</gene>
<dbReference type="Proteomes" id="UP000033648">
    <property type="component" value="Unassembled WGS sequence"/>
</dbReference>
<evidence type="ECO:0000256" key="9">
    <source>
        <dbReference type="NCBIfam" id="TIGR00751"/>
    </source>
</evidence>
<keyword evidence="5 8" id="KW-0812">Transmembrane</keyword>
<evidence type="ECO:0000256" key="1">
    <source>
        <dbReference type="ARBA" id="ARBA00004141"/>
    </source>
</evidence>
<dbReference type="GO" id="GO:0005886">
    <property type="term" value="C:plasma membrane"/>
    <property type="evidence" value="ECO:0007669"/>
    <property type="project" value="UniProtKB-SubCell"/>
</dbReference>
<evidence type="ECO:0000256" key="5">
    <source>
        <dbReference type="ARBA" id="ARBA00022692"/>
    </source>
</evidence>
<dbReference type="UniPathway" id="UPA00079">
    <property type="reaction ID" value="UER00168"/>
</dbReference>
<proteinExistence type="inferred from homology"/>
<evidence type="ECO:0000256" key="2">
    <source>
        <dbReference type="ARBA" id="ARBA00022428"/>
    </source>
</evidence>
<comment type="catalytic activity">
    <reaction evidence="8">
        <text>an all-trans-polyprenyl diphosphate + 1,4-dihydroxy-2-naphthoate + H(+) = a 2-demethylmenaquinol + CO2 + diphosphate</text>
        <dbReference type="Rhea" id="RHEA:26478"/>
        <dbReference type="Rhea" id="RHEA-COMP:9563"/>
        <dbReference type="Rhea" id="RHEA-COMP:9564"/>
        <dbReference type="ChEBI" id="CHEBI:11173"/>
        <dbReference type="ChEBI" id="CHEBI:15378"/>
        <dbReference type="ChEBI" id="CHEBI:16526"/>
        <dbReference type="ChEBI" id="CHEBI:33019"/>
        <dbReference type="ChEBI" id="CHEBI:55437"/>
        <dbReference type="ChEBI" id="CHEBI:58914"/>
        <dbReference type="EC" id="2.5.1.74"/>
    </reaction>
</comment>
<evidence type="ECO:0000313" key="11">
    <source>
        <dbReference type="Proteomes" id="UP000033648"/>
    </source>
</evidence>
<keyword evidence="6 8" id="KW-1133">Transmembrane helix</keyword>
<feature type="transmembrane region" description="Helical" evidence="8">
    <location>
        <begin position="61"/>
        <end position="82"/>
    </location>
</feature>
<organism evidence="10 11">
    <name type="scientific">Bifidobacterium asteroides</name>
    <dbReference type="NCBI Taxonomy" id="1684"/>
    <lineage>
        <taxon>Bacteria</taxon>
        <taxon>Bacillati</taxon>
        <taxon>Actinomycetota</taxon>
        <taxon>Actinomycetes</taxon>
        <taxon>Bifidobacteriales</taxon>
        <taxon>Bifidobacteriaceae</taxon>
        <taxon>Bifidobacterium</taxon>
    </lineage>
</organism>
<dbReference type="GO" id="GO:0009234">
    <property type="term" value="P:menaquinone biosynthetic process"/>
    <property type="evidence" value="ECO:0007669"/>
    <property type="project" value="UniProtKB-UniRule"/>
</dbReference>
<dbReference type="AlphaFoldDB" id="A0A0F4KV51"/>
<evidence type="ECO:0000256" key="4">
    <source>
        <dbReference type="ARBA" id="ARBA00022679"/>
    </source>
</evidence>
<dbReference type="CDD" id="cd13962">
    <property type="entry name" value="PT_UbiA_UBIAD1"/>
    <property type="match status" value="1"/>
</dbReference>
<comment type="caution">
    <text evidence="10">The sequence shown here is derived from an EMBL/GenBank/DDBJ whole genome shotgun (WGS) entry which is preliminary data.</text>
</comment>
<dbReference type="EMBL" id="JWME01000011">
    <property type="protein sequence ID" value="KJY49894.1"/>
    <property type="molecule type" value="Genomic_DNA"/>
</dbReference>
<feature type="transmembrane region" description="Helical" evidence="8">
    <location>
        <begin position="119"/>
        <end position="138"/>
    </location>
</feature>
<dbReference type="PATRIC" id="fig|1684.4.peg.1296"/>
<dbReference type="InterPro" id="IPR004657">
    <property type="entry name" value="MenA"/>
</dbReference>
<evidence type="ECO:0000256" key="6">
    <source>
        <dbReference type="ARBA" id="ARBA00022989"/>
    </source>
</evidence>
<comment type="function">
    <text evidence="8">Conversion of 1,4-dihydroxy-2-naphthoate (DHNA) to demethylmenaquinone (DMK).</text>
</comment>
<keyword evidence="2 8" id="KW-0474">Menaquinone biosynthesis</keyword>
<comment type="pathway">
    <text evidence="8">Quinol/quinone metabolism; menaquinone biosynthesis; menaquinol from 1,4-dihydroxy-2-naphthoate: step 1/2.</text>
</comment>
<dbReference type="GO" id="GO:0042371">
    <property type="term" value="P:vitamin K biosynthetic process"/>
    <property type="evidence" value="ECO:0007669"/>
    <property type="project" value="TreeGrafter"/>
</dbReference>
<keyword evidence="7 8" id="KW-0472">Membrane</keyword>
<dbReference type="PANTHER" id="PTHR13929:SF0">
    <property type="entry name" value="UBIA PRENYLTRANSFERASE DOMAIN-CONTAINING PROTEIN 1"/>
    <property type="match status" value="1"/>
</dbReference>
<dbReference type="OrthoDB" id="9767568at2"/>
<accession>A0A0F4KV51</accession>
<name>A0A0F4KV51_9BIFI</name>
<dbReference type="HAMAP" id="MF_01937">
    <property type="entry name" value="MenA_1"/>
    <property type="match status" value="1"/>
</dbReference>
<feature type="transmembrane region" description="Helical" evidence="8">
    <location>
        <begin position="200"/>
        <end position="218"/>
    </location>
</feature>
<comment type="subcellular location">
    <subcellularLocation>
        <location evidence="8">Cell membrane</location>
        <topology evidence="8">Multi-pass membrane protein</topology>
    </subcellularLocation>
    <subcellularLocation>
        <location evidence="1">Membrane</location>
        <topology evidence="1">Multi-pass membrane protein</topology>
    </subcellularLocation>
</comment>
<evidence type="ECO:0000256" key="7">
    <source>
        <dbReference type="ARBA" id="ARBA00023136"/>
    </source>
</evidence>
<feature type="transmembrane region" description="Helical" evidence="8">
    <location>
        <begin position="144"/>
        <end position="163"/>
    </location>
</feature>
<keyword evidence="4 8" id="KW-0808">Transferase</keyword>
<dbReference type="InterPro" id="IPR000537">
    <property type="entry name" value="UbiA_prenyltransferase"/>
</dbReference>
<dbReference type="EC" id="2.5.1.74" evidence="8 9"/>
<reference evidence="10 11" key="1">
    <citation type="submission" date="2014-12" db="EMBL/GenBank/DDBJ databases">
        <title>Comparative genomics of the lactic acid bacteria isolated from the honey bee gut.</title>
        <authorList>
            <person name="Ellegaard K.M."/>
            <person name="Tamarit D."/>
            <person name="Javelind E."/>
            <person name="Olofsson T."/>
            <person name="Andersson S.G."/>
            <person name="Vasquez A."/>
        </authorList>
    </citation>
    <scope>NUCLEOTIDE SEQUENCE [LARGE SCALE GENOMIC DNA]</scope>
    <source>
        <strain evidence="10 11">Bin2</strain>
    </source>
</reference>
<feature type="transmembrane region" description="Helical" evidence="8">
    <location>
        <begin position="239"/>
        <end position="263"/>
    </location>
</feature>
<keyword evidence="3 8" id="KW-1003">Cell membrane</keyword>
<dbReference type="InterPro" id="IPR026046">
    <property type="entry name" value="UBIAD1"/>
</dbReference>
<dbReference type="NCBIfam" id="TIGR00751">
    <property type="entry name" value="menA"/>
    <property type="match status" value="1"/>
</dbReference>
<evidence type="ECO:0000256" key="8">
    <source>
        <dbReference type="HAMAP-Rule" id="MF_01937"/>
    </source>
</evidence>
<feature type="transmembrane region" description="Helical" evidence="8">
    <location>
        <begin position="175"/>
        <end position="194"/>
    </location>
</feature>
<dbReference type="Pfam" id="PF01040">
    <property type="entry name" value="UbiA"/>
    <property type="match status" value="1"/>
</dbReference>
<sequence>MNIRLWMDGMRPRTLPASVAPVCVGASAALLERSRLLEQCTSSCSPSPVDPALKAATPGRLALIVVLLVLLALSMQVAANFANDYADGVRGTDSGRGGEEAASGRPRRLVAAGVSPKKVLYATMISAAFTCLMGLIVMALTGHWWMILVGVCCLIAGWCYVGGPHPYGYHGLGEVSVFIFFGLVATLGTEYFLINRVDAAGILGACVCGLNAVGLLMLNNYRDLDDDRQAGKHTYAVLVGARAAAISIYLVYILSLVLGLIQFVPAVMRRGLPGFPLVLVLLPVAVVFLLICRAFARGQVPKAFGMAGKGTLVSALCWSAGLLLQL</sequence>
<evidence type="ECO:0000256" key="3">
    <source>
        <dbReference type="ARBA" id="ARBA00022475"/>
    </source>
</evidence>
<dbReference type="GO" id="GO:0046428">
    <property type="term" value="F:1,4-dihydroxy-2-naphthoate polyprenyltransferase activity"/>
    <property type="evidence" value="ECO:0007669"/>
    <property type="project" value="UniProtKB-UniRule"/>
</dbReference>
<feature type="transmembrane region" description="Helical" evidence="8">
    <location>
        <begin position="275"/>
        <end position="296"/>
    </location>
</feature>
<protein>
    <recommendedName>
        <fullName evidence="8 9">1,4-dihydroxy-2-naphthoate octaprenyltransferase</fullName>
        <shortName evidence="8">DHNA-octaprenyltransferase</shortName>
        <ecNumber evidence="8 9">2.5.1.74</ecNumber>
    </recommendedName>
</protein>
<dbReference type="Gene3D" id="1.20.120.1780">
    <property type="entry name" value="UbiA prenyltransferase"/>
    <property type="match status" value="1"/>
</dbReference>
<dbReference type="PIRSF" id="PIRSF005355">
    <property type="entry name" value="UBIAD1"/>
    <property type="match status" value="1"/>
</dbReference>